<organism evidence="1 2">
    <name type="scientific">Geoalkalibacter subterraneus</name>
    <dbReference type="NCBI Taxonomy" id="483547"/>
    <lineage>
        <taxon>Bacteria</taxon>
        <taxon>Pseudomonadati</taxon>
        <taxon>Thermodesulfobacteriota</taxon>
        <taxon>Desulfuromonadia</taxon>
        <taxon>Desulfuromonadales</taxon>
        <taxon>Geoalkalibacteraceae</taxon>
        <taxon>Geoalkalibacter</taxon>
    </lineage>
</organism>
<dbReference type="RefSeq" id="WP_040201235.1">
    <property type="nucleotide sequence ID" value="NZ_CP010311.1"/>
</dbReference>
<dbReference type="EMBL" id="CP010311">
    <property type="protein sequence ID" value="AJF07351.1"/>
    <property type="molecule type" value="Genomic_DNA"/>
</dbReference>
<dbReference type="SMR" id="A0A0B5FUQ7"/>
<dbReference type="OrthoDB" id="5405181at2"/>
<dbReference type="HOGENOM" id="CLU_381633_0_0_7"/>
<reference evidence="1 2" key="1">
    <citation type="journal article" date="2015" name="Genome Announc.">
        <title>Genomes of Geoalkalibacter ferrihydriticus Z-0531T and Geoalkalibacter subterraneus Red1T, Two Haloalkaliphilic Metal-Reducing Deltaproteobacteria.</title>
        <authorList>
            <person name="Badalamenti J.P."/>
            <person name="Krajmalnik-Brown R."/>
            <person name="Torres C.I."/>
            <person name="Bond D.R."/>
        </authorList>
    </citation>
    <scope>NUCLEOTIDE SEQUENCE [LARGE SCALE GENOMIC DNA]</scope>
    <source>
        <strain evidence="1 2">Red1</strain>
    </source>
</reference>
<protein>
    <submittedName>
        <fullName evidence="1">Uncharacterized protein</fullName>
    </submittedName>
</protein>
<dbReference type="KEGG" id="gsb:GSUB_13380"/>
<evidence type="ECO:0000313" key="2">
    <source>
        <dbReference type="Proteomes" id="UP000035036"/>
    </source>
</evidence>
<gene>
    <name evidence="1" type="ORF">GSUB_13380</name>
</gene>
<keyword evidence="2" id="KW-1185">Reference proteome</keyword>
<accession>A0A0B5FUQ7</accession>
<dbReference type="Proteomes" id="UP000035036">
    <property type="component" value="Chromosome"/>
</dbReference>
<name>A0A0B5FUQ7_9BACT</name>
<sequence length="700" mass="78390">MKNQHRITSDKMLASSARALIVLMLIVYATPVAAGDPLSFIGNWNYRKSGGDTGDSSLFNHTYTLIYSKELSDAMAFSASVRYNENIPSGDLEKTDSINPTLSLDTRNDFFSLNLNASRTELNREDNPSRTDQSWSANFQTQVEQWPSLRLYYNQNSSYDDGSPRRQDVDSDVFGATIEYTIAHFDLLYDFRRSESQDHVNRSDTETTDHTAQVGYSNAFFGNRVSVAASQQYQSFKTSTETRVGVGGRFFVPAFLFGGFSSEDDTPATGTPANNPALIDGDTDASAGIDITGTTIKQNMAVQINLQPIDRVRIYLDRMIDTATQNRLQWSIYQSSDLTNWTQITNILPVFYDEENGRTLVVLDLVDAAESRYIKVVSDTTLPSTISVFVTEMEAGTVRIATSDRFSINQRTINLQSQFSTTVRITDSWQVSYNLRRNENRPDNGLDTVQFNHTLSTRYNPSELLTLSLGISENIDWTDSDEDRRSRSYFISVGSQPLPTLNYTLGYTRTETRSDEHGDIDGDSFSALVNATIFPDLTSSLSANWSQREDITDGRTNTVYGFNLDATARLSPRLDLNIDLGYTKSTSEGELIDDETTTGTRYGFNLGYRPSDILLFNGGFHRQVEENTSVVNASFTGLWTRKLQTIFGLTYSMGDEDSRQYTGTISWLVSRRISTQINGSYLDADSGDSWSILSSLHLTL</sequence>
<dbReference type="STRING" id="483547.GSUB_13380"/>
<dbReference type="AlphaFoldDB" id="A0A0B5FUQ7"/>
<proteinExistence type="predicted"/>
<dbReference type="SUPFAM" id="SSF49785">
    <property type="entry name" value="Galactose-binding domain-like"/>
    <property type="match status" value="1"/>
</dbReference>
<dbReference type="SUPFAM" id="SSF56935">
    <property type="entry name" value="Porins"/>
    <property type="match status" value="1"/>
</dbReference>
<dbReference type="InterPro" id="IPR008979">
    <property type="entry name" value="Galactose-bd-like_sf"/>
</dbReference>
<evidence type="ECO:0000313" key="1">
    <source>
        <dbReference type="EMBL" id="AJF07351.1"/>
    </source>
</evidence>